<dbReference type="Proteomes" id="UP001243375">
    <property type="component" value="Unassembled WGS sequence"/>
</dbReference>
<protein>
    <submittedName>
        <fullName evidence="1">Uncharacterized protein</fullName>
    </submittedName>
</protein>
<gene>
    <name evidence="1" type="ORF">QFC22_002825</name>
</gene>
<keyword evidence="2" id="KW-1185">Reference proteome</keyword>
<reference evidence="1" key="1">
    <citation type="submission" date="2023-04" db="EMBL/GenBank/DDBJ databases">
        <title>Draft Genome sequencing of Naganishia species isolated from polar environments using Oxford Nanopore Technology.</title>
        <authorList>
            <person name="Leo P."/>
            <person name="Venkateswaran K."/>
        </authorList>
    </citation>
    <scope>NUCLEOTIDE SEQUENCE</scope>
    <source>
        <strain evidence="1">MNA-CCFEE 5425</strain>
    </source>
</reference>
<comment type="caution">
    <text evidence="1">The sequence shown here is derived from an EMBL/GenBank/DDBJ whole genome shotgun (WGS) entry which is preliminary data.</text>
</comment>
<accession>A0ACC2XBB5</accession>
<evidence type="ECO:0000313" key="2">
    <source>
        <dbReference type="Proteomes" id="UP001243375"/>
    </source>
</evidence>
<sequence>MAGMAPQHDEYFGGDSTTSTMPINTPTASGDVGDGTSQYNRLPFGRASLDQSSHLGTQPSTCGSDIQGSVPATGPIFRNVFNNAGPIQATVFQQGNGNSAGFHSGNGNSAEFHPGNDFMHGFWDSSSDDGNESSDDDGNDELPPSVNPGYKSRPKNFKTFQQGSGNVVGDKNTSNSMGPYHQDTSRGSLVPRMPSAFDDKTNDMGTIISQGSGRQSQSTGAKDVMDVVGGQVVHSAYKDTDDDDDEGDSDHKGGWWKRRKMQWKKGKARKTGGEAAANKPTRNAEAGGAVDVQATTRSQFPSIEIDPRRNYRRSGNKRGEEGKDITNVTYGRHYYSKDQ</sequence>
<evidence type="ECO:0000313" key="1">
    <source>
        <dbReference type="EMBL" id="KAJ9120890.1"/>
    </source>
</evidence>
<proteinExistence type="predicted"/>
<dbReference type="EMBL" id="JASBWU010000006">
    <property type="protein sequence ID" value="KAJ9120890.1"/>
    <property type="molecule type" value="Genomic_DNA"/>
</dbReference>
<organism evidence="1 2">
    <name type="scientific">Naganishia vaughanmartiniae</name>
    <dbReference type="NCBI Taxonomy" id="1424756"/>
    <lineage>
        <taxon>Eukaryota</taxon>
        <taxon>Fungi</taxon>
        <taxon>Dikarya</taxon>
        <taxon>Basidiomycota</taxon>
        <taxon>Agaricomycotina</taxon>
        <taxon>Tremellomycetes</taxon>
        <taxon>Filobasidiales</taxon>
        <taxon>Filobasidiaceae</taxon>
        <taxon>Naganishia</taxon>
    </lineage>
</organism>
<name>A0ACC2XBB5_9TREE</name>